<feature type="transmembrane region" description="Helical" evidence="11">
    <location>
        <begin position="61"/>
        <end position="82"/>
    </location>
</feature>
<evidence type="ECO:0000256" key="2">
    <source>
        <dbReference type="ARBA" id="ARBA00022475"/>
    </source>
</evidence>
<keyword evidence="7 11" id="KW-0472">Membrane</keyword>
<dbReference type="InterPro" id="IPR000276">
    <property type="entry name" value="GPCR_Rhodpsn"/>
</dbReference>
<dbReference type="Gene3D" id="1.20.1070.10">
    <property type="entry name" value="Rhodopsin 7-helix transmembrane proteins"/>
    <property type="match status" value="1"/>
</dbReference>
<sequence>MYTIENQTVILELFLTGLSDDQSNQLILFMVFFLLYVTTLIGNLLILFIITMDSCLHSPMYFFLGNLALLDICSSSITTPRMLSDLNTSNSMISLSACITQIYFFISFATSEVVLLAVMSYDRYVAVCYPLHYMQRMTWKACVQLALGVWLMGLLYSLLHTLFTLRLTFCDSKTIHSFFCDLSKLFQISCTDTFINTLIIFIFGGSLGSSCFIITFFPYISIFTTVLNNQVRVSRIKTLSTCTSHLTVVFIFYGTLLFNYFRPTSDYQLSEDKIVSVFYTVITPILNPIIYSLRNKEIKKALKRICKTCLA</sequence>
<evidence type="ECO:0000256" key="8">
    <source>
        <dbReference type="ARBA" id="ARBA00023170"/>
    </source>
</evidence>
<evidence type="ECO:0000256" key="3">
    <source>
        <dbReference type="ARBA" id="ARBA00022692"/>
    </source>
</evidence>
<feature type="transmembrane region" description="Helical" evidence="11">
    <location>
        <begin position="102"/>
        <end position="121"/>
    </location>
</feature>
<dbReference type="PRINTS" id="PR00245">
    <property type="entry name" value="OLFACTORYR"/>
</dbReference>
<dbReference type="Pfam" id="PF13853">
    <property type="entry name" value="7tm_4"/>
    <property type="match status" value="1"/>
</dbReference>
<feature type="transmembrane region" description="Helical" evidence="11">
    <location>
        <begin position="239"/>
        <end position="261"/>
    </location>
</feature>
<protein>
    <recommendedName>
        <fullName evidence="11">Olfactory receptor</fullName>
    </recommendedName>
</protein>
<dbReference type="OrthoDB" id="6147321at2759"/>
<keyword evidence="9 10" id="KW-0807">Transducer</keyword>
<keyword evidence="5 11" id="KW-1133">Transmembrane helix</keyword>
<evidence type="ECO:0000256" key="9">
    <source>
        <dbReference type="ARBA" id="ARBA00023224"/>
    </source>
</evidence>
<comment type="similarity">
    <text evidence="10">Belongs to the G-protein coupled receptor 1 family.</text>
</comment>
<dbReference type="KEGG" id="xla:108713572"/>
<evidence type="ECO:0000256" key="5">
    <source>
        <dbReference type="ARBA" id="ARBA00022989"/>
    </source>
</evidence>
<keyword evidence="11" id="KW-0716">Sensory transduction</keyword>
<dbReference type="GO" id="GO:0004930">
    <property type="term" value="F:G protein-coupled receptor activity"/>
    <property type="evidence" value="ECO:0007669"/>
    <property type="project" value="UniProtKB-KW"/>
</dbReference>
<evidence type="ECO:0000256" key="4">
    <source>
        <dbReference type="ARBA" id="ARBA00022725"/>
    </source>
</evidence>
<dbReference type="GO" id="GO:0005549">
    <property type="term" value="F:odorant binding"/>
    <property type="evidence" value="ECO:0000318"/>
    <property type="project" value="GO_Central"/>
</dbReference>
<feature type="transmembrane region" description="Helical" evidence="11">
    <location>
        <begin position="141"/>
        <end position="159"/>
    </location>
</feature>
<dbReference type="PRINTS" id="PR00237">
    <property type="entry name" value="GPCRRHODOPSN"/>
</dbReference>
<evidence type="ECO:0000313" key="13">
    <source>
        <dbReference type="RefSeq" id="XP_018112617.1"/>
    </source>
</evidence>
<reference evidence="13" key="1">
    <citation type="submission" date="2025-08" db="UniProtKB">
        <authorList>
            <consortium name="RefSeq"/>
        </authorList>
    </citation>
    <scope>IDENTIFICATION</scope>
    <source>
        <strain evidence="13">J_2021</strain>
        <tissue evidence="13">Erythrocytes</tissue>
    </source>
</reference>
<dbReference type="PROSITE" id="PS00237">
    <property type="entry name" value="G_PROTEIN_RECEP_F1_1"/>
    <property type="match status" value="1"/>
</dbReference>
<evidence type="ECO:0000256" key="10">
    <source>
        <dbReference type="RuleBase" id="RU000688"/>
    </source>
</evidence>
<dbReference type="GeneID" id="108713572"/>
<dbReference type="PANTHER" id="PTHR26452">
    <property type="entry name" value="OLFACTORY RECEPTOR"/>
    <property type="match status" value="1"/>
</dbReference>
<evidence type="ECO:0000256" key="11">
    <source>
        <dbReference type="RuleBase" id="RU363047"/>
    </source>
</evidence>
<dbReference type="AlphaFoldDB" id="A0A8J0UZQ4"/>
<evidence type="ECO:0000256" key="7">
    <source>
        <dbReference type="ARBA" id="ARBA00023136"/>
    </source>
</evidence>
<feature type="transmembrane region" description="Helical" evidence="11">
    <location>
        <begin position="194"/>
        <end position="227"/>
    </location>
</feature>
<name>A0A8J0UZQ4_XENLA</name>
<accession>A0A8J0UZQ4</accession>
<feature type="transmembrane region" description="Helical" evidence="11">
    <location>
        <begin position="273"/>
        <end position="293"/>
    </location>
</feature>
<evidence type="ECO:0000313" key="12">
    <source>
        <dbReference type="Proteomes" id="UP000186698"/>
    </source>
</evidence>
<feature type="transmembrane region" description="Helical" evidence="11">
    <location>
        <begin position="26"/>
        <end position="49"/>
    </location>
</feature>
<gene>
    <name evidence="13" type="primary">LOC108713572</name>
</gene>
<keyword evidence="3 10" id="KW-0812">Transmembrane</keyword>
<dbReference type="InterPro" id="IPR000725">
    <property type="entry name" value="Olfact_rcpt"/>
</dbReference>
<dbReference type="FunFam" id="1.20.1070.10:FF:000015">
    <property type="entry name" value="Olfactory receptor"/>
    <property type="match status" value="1"/>
</dbReference>
<evidence type="ECO:0000256" key="6">
    <source>
        <dbReference type="ARBA" id="ARBA00023040"/>
    </source>
</evidence>
<keyword evidence="6 10" id="KW-0297">G-protein coupled receptor</keyword>
<proteinExistence type="inferred from homology"/>
<comment type="subcellular location">
    <subcellularLocation>
        <location evidence="1 11">Cell membrane</location>
        <topology evidence="1 11">Multi-pass membrane protein</topology>
    </subcellularLocation>
</comment>
<organism evidence="12 13">
    <name type="scientific">Xenopus laevis</name>
    <name type="common">African clawed frog</name>
    <dbReference type="NCBI Taxonomy" id="8355"/>
    <lineage>
        <taxon>Eukaryota</taxon>
        <taxon>Metazoa</taxon>
        <taxon>Chordata</taxon>
        <taxon>Craniata</taxon>
        <taxon>Vertebrata</taxon>
        <taxon>Euteleostomi</taxon>
        <taxon>Amphibia</taxon>
        <taxon>Batrachia</taxon>
        <taxon>Anura</taxon>
        <taxon>Pipoidea</taxon>
        <taxon>Pipidae</taxon>
        <taxon>Xenopodinae</taxon>
        <taxon>Xenopus</taxon>
        <taxon>Xenopus</taxon>
    </lineage>
</organism>
<dbReference type="Proteomes" id="UP000186698">
    <property type="component" value="Chromosome 4L"/>
</dbReference>
<keyword evidence="2 11" id="KW-1003">Cell membrane</keyword>
<dbReference type="GO" id="GO:0005886">
    <property type="term" value="C:plasma membrane"/>
    <property type="evidence" value="ECO:0007669"/>
    <property type="project" value="UniProtKB-SubCell"/>
</dbReference>
<dbReference type="SUPFAM" id="SSF81321">
    <property type="entry name" value="Family A G protein-coupled receptor-like"/>
    <property type="match status" value="1"/>
</dbReference>
<keyword evidence="8 10" id="KW-0675">Receptor</keyword>
<keyword evidence="12" id="KW-1185">Reference proteome</keyword>
<dbReference type="RefSeq" id="XP_018112617.1">
    <property type="nucleotide sequence ID" value="XM_018257128.2"/>
</dbReference>
<dbReference type="GO" id="GO:0004984">
    <property type="term" value="F:olfactory receptor activity"/>
    <property type="evidence" value="ECO:0000318"/>
    <property type="project" value="GO_Central"/>
</dbReference>
<evidence type="ECO:0000256" key="1">
    <source>
        <dbReference type="ARBA" id="ARBA00004651"/>
    </source>
</evidence>
<dbReference type="InterPro" id="IPR050516">
    <property type="entry name" value="Olfactory_GPCR"/>
</dbReference>
<keyword evidence="4 11" id="KW-0552">Olfaction</keyword>